<evidence type="ECO:0000313" key="2">
    <source>
        <dbReference type="WBParaSite" id="PSAMB.scaffold13493size2239.g35511.t1"/>
    </source>
</evidence>
<dbReference type="Proteomes" id="UP000887566">
    <property type="component" value="Unplaced"/>
</dbReference>
<accession>A0A914UXN2</accession>
<name>A0A914UXN2_9BILA</name>
<protein>
    <submittedName>
        <fullName evidence="2">Uncharacterized protein</fullName>
    </submittedName>
</protein>
<evidence type="ECO:0000313" key="1">
    <source>
        <dbReference type="Proteomes" id="UP000887566"/>
    </source>
</evidence>
<proteinExistence type="predicted"/>
<dbReference type="AlphaFoldDB" id="A0A914UXN2"/>
<sequence>MYDSQPACHNVCLHPLNTSSEHQKANNGNETQSNEHFRLSSYAACRHFVPDDCEKYGHPTSETSHSNASKVVQILCYSDVVDGLIAPAVREDNGTIFIDVHPFWKDRYWRPFEIANFTLHYEYNIENPESCGGEASRNNDTYECKWEKLIEVPLHDAKVDAVKIRRETIASEEE</sequence>
<organism evidence="1 2">
    <name type="scientific">Plectus sambesii</name>
    <dbReference type="NCBI Taxonomy" id="2011161"/>
    <lineage>
        <taxon>Eukaryota</taxon>
        <taxon>Metazoa</taxon>
        <taxon>Ecdysozoa</taxon>
        <taxon>Nematoda</taxon>
        <taxon>Chromadorea</taxon>
        <taxon>Plectida</taxon>
        <taxon>Plectina</taxon>
        <taxon>Plectoidea</taxon>
        <taxon>Plectidae</taxon>
        <taxon>Plectus</taxon>
    </lineage>
</organism>
<keyword evidence="1" id="KW-1185">Reference proteome</keyword>
<reference evidence="2" key="1">
    <citation type="submission" date="2022-11" db="UniProtKB">
        <authorList>
            <consortium name="WormBaseParasite"/>
        </authorList>
    </citation>
    <scope>IDENTIFICATION</scope>
</reference>
<dbReference type="WBParaSite" id="PSAMB.scaffold13493size2239.g35511.t1">
    <property type="protein sequence ID" value="PSAMB.scaffold13493size2239.g35511.t1"/>
    <property type="gene ID" value="PSAMB.scaffold13493size2239.g35511"/>
</dbReference>